<sequence>MAIISSGAGVRPIEEAGADGTEPLLEGGKGLVDRLHAQLHEMLLTHEIPLGVPISERQLSIRLGVSRTPLRETLRRLEGEGFIQRNNGVLEVRRITLEEFLELLKIRRLLEVEAAGEAAGRIDPHTAADLRAALERLLAGEVRDNRQRVALDLELHRAICDACGSRSMAELIEQLRRRSMLFATPPVPGDFRQTVAEHLRLLDAVATGDKDRAREAMAEHLDHVLDNILSRLMKR</sequence>
<proteinExistence type="predicted"/>
<dbReference type="InterPro" id="IPR036388">
    <property type="entry name" value="WH-like_DNA-bd_sf"/>
</dbReference>
<evidence type="ECO:0000256" key="1">
    <source>
        <dbReference type="ARBA" id="ARBA00023015"/>
    </source>
</evidence>
<dbReference type="InterPro" id="IPR008920">
    <property type="entry name" value="TF_FadR/GntR_C"/>
</dbReference>
<dbReference type="Proteomes" id="UP000292445">
    <property type="component" value="Unassembled WGS sequence"/>
</dbReference>
<dbReference type="SUPFAM" id="SSF46785">
    <property type="entry name" value="Winged helix' DNA-binding domain"/>
    <property type="match status" value="1"/>
</dbReference>
<organism evidence="5 6">
    <name type="scientific">Pigmentiphaga kullae</name>
    <dbReference type="NCBI Taxonomy" id="151784"/>
    <lineage>
        <taxon>Bacteria</taxon>
        <taxon>Pseudomonadati</taxon>
        <taxon>Pseudomonadota</taxon>
        <taxon>Betaproteobacteria</taxon>
        <taxon>Burkholderiales</taxon>
        <taxon>Alcaligenaceae</taxon>
        <taxon>Pigmentiphaga</taxon>
    </lineage>
</organism>
<dbReference type="Gene3D" id="1.20.120.530">
    <property type="entry name" value="GntR ligand-binding domain-like"/>
    <property type="match status" value="1"/>
</dbReference>
<dbReference type="InterPro" id="IPR000524">
    <property type="entry name" value="Tscrpt_reg_HTH_GntR"/>
</dbReference>
<dbReference type="OrthoDB" id="8689330at2"/>
<dbReference type="PANTHER" id="PTHR43537">
    <property type="entry name" value="TRANSCRIPTIONAL REGULATOR, GNTR FAMILY"/>
    <property type="match status" value="1"/>
</dbReference>
<dbReference type="InterPro" id="IPR011711">
    <property type="entry name" value="GntR_C"/>
</dbReference>
<dbReference type="SMART" id="SM00895">
    <property type="entry name" value="FCD"/>
    <property type="match status" value="1"/>
</dbReference>
<dbReference type="GO" id="GO:0003677">
    <property type="term" value="F:DNA binding"/>
    <property type="evidence" value="ECO:0007669"/>
    <property type="project" value="UniProtKB-KW"/>
</dbReference>
<protein>
    <submittedName>
        <fullName evidence="5">DNA-binding GntR family transcriptional regulator</fullName>
    </submittedName>
</protein>
<dbReference type="PRINTS" id="PR00035">
    <property type="entry name" value="HTHGNTR"/>
</dbReference>
<evidence type="ECO:0000259" key="4">
    <source>
        <dbReference type="PROSITE" id="PS50949"/>
    </source>
</evidence>
<dbReference type="Pfam" id="PF00392">
    <property type="entry name" value="GntR"/>
    <property type="match status" value="1"/>
</dbReference>
<keyword evidence="1" id="KW-0805">Transcription regulation</keyword>
<dbReference type="PROSITE" id="PS50949">
    <property type="entry name" value="HTH_GNTR"/>
    <property type="match status" value="1"/>
</dbReference>
<dbReference type="SMART" id="SM00345">
    <property type="entry name" value="HTH_GNTR"/>
    <property type="match status" value="1"/>
</dbReference>
<keyword evidence="6" id="KW-1185">Reference proteome</keyword>
<dbReference type="Pfam" id="PF07729">
    <property type="entry name" value="FCD"/>
    <property type="match status" value="1"/>
</dbReference>
<accession>A0A4Q7NIG2</accession>
<name>A0A4Q7NIG2_9BURK</name>
<dbReference type="RefSeq" id="WP_130356036.1">
    <property type="nucleotide sequence ID" value="NZ_SGXC01000001.1"/>
</dbReference>
<dbReference type="AlphaFoldDB" id="A0A4Q7NIG2"/>
<gene>
    <name evidence="5" type="ORF">EV675_0718</name>
</gene>
<dbReference type="Gene3D" id="1.10.10.10">
    <property type="entry name" value="Winged helix-like DNA-binding domain superfamily/Winged helix DNA-binding domain"/>
    <property type="match status" value="1"/>
</dbReference>
<reference evidence="5 6" key="1">
    <citation type="submission" date="2019-02" db="EMBL/GenBank/DDBJ databases">
        <title>Genomic Encyclopedia of Type Strains, Phase IV (KMG-IV): sequencing the most valuable type-strain genomes for metagenomic binning, comparative biology and taxonomic classification.</title>
        <authorList>
            <person name="Goeker M."/>
        </authorList>
    </citation>
    <scope>NUCLEOTIDE SEQUENCE [LARGE SCALE GENOMIC DNA]</scope>
    <source>
        <strain evidence="5 6">K24</strain>
    </source>
</reference>
<evidence type="ECO:0000313" key="5">
    <source>
        <dbReference type="EMBL" id="RZS84699.1"/>
    </source>
</evidence>
<dbReference type="SUPFAM" id="SSF48008">
    <property type="entry name" value="GntR ligand-binding domain-like"/>
    <property type="match status" value="1"/>
</dbReference>
<dbReference type="EMBL" id="SGXC01000001">
    <property type="protein sequence ID" value="RZS84699.1"/>
    <property type="molecule type" value="Genomic_DNA"/>
</dbReference>
<dbReference type="GO" id="GO:0003700">
    <property type="term" value="F:DNA-binding transcription factor activity"/>
    <property type="evidence" value="ECO:0007669"/>
    <property type="project" value="InterPro"/>
</dbReference>
<keyword evidence="2 5" id="KW-0238">DNA-binding</keyword>
<comment type="caution">
    <text evidence="5">The sequence shown here is derived from an EMBL/GenBank/DDBJ whole genome shotgun (WGS) entry which is preliminary data.</text>
</comment>
<dbReference type="PANTHER" id="PTHR43537:SF24">
    <property type="entry name" value="GLUCONATE OPERON TRANSCRIPTIONAL REPRESSOR"/>
    <property type="match status" value="1"/>
</dbReference>
<dbReference type="InterPro" id="IPR036390">
    <property type="entry name" value="WH_DNA-bd_sf"/>
</dbReference>
<evidence type="ECO:0000313" key="6">
    <source>
        <dbReference type="Proteomes" id="UP000292445"/>
    </source>
</evidence>
<feature type="domain" description="HTH gntR-type" evidence="4">
    <location>
        <begin position="29"/>
        <end position="100"/>
    </location>
</feature>
<keyword evidence="3" id="KW-0804">Transcription</keyword>
<evidence type="ECO:0000256" key="3">
    <source>
        <dbReference type="ARBA" id="ARBA00023163"/>
    </source>
</evidence>
<evidence type="ECO:0000256" key="2">
    <source>
        <dbReference type="ARBA" id="ARBA00023125"/>
    </source>
</evidence>